<evidence type="ECO:0000313" key="12">
    <source>
        <dbReference type="Proteomes" id="UP001280581"/>
    </source>
</evidence>
<dbReference type="EMBL" id="WVTA01000011">
    <property type="protein sequence ID" value="KAK3203240.1"/>
    <property type="molecule type" value="Genomic_DNA"/>
</dbReference>
<feature type="domain" description="FAD-binding FR-type" evidence="10">
    <location>
        <begin position="296"/>
        <end position="447"/>
    </location>
</feature>
<evidence type="ECO:0000259" key="10">
    <source>
        <dbReference type="PROSITE" id="PS51384"/>
    </source>
</evidence>
<evidence type="ECO:0000256" key="2">
    <source>
        <dbReference type="ARBA" id="ARBA00022448"/>
    </source>
</evidence>
<comment type="subcellular location">
    <subcellularLocation>
        <location evidence="1">Membrane</location>
        <topology evidence="1">Multi-pass membrane protein</topology>
    </subcellularLocation>
</comment>
<keyword evidence="6 9" id="KW-0472">Membrane</keyword>
<comment type="caution">
    <text evidence="11">The sequence shown here is derived from an EMBL/GenBank/DDBJ whole genome shotgun (WGS) entry which is preliminary data.</text>
</comment>
<feature type="transmembrane region" description="Helical" evidence="9">
    <location>
        <begin position="273"/>
        <end position="293"/>
    </location>
</feature>
<organism evidence="11 12">
    <name type="scientific">Pseudopithomyces chartarum</name>
    <dbReference type="NCBI Taxonomy" id="1892770"/>
    <lineage>
        <taxon>Eukaryota</taxon>
        <taxon>Fungi</taxon>
        <taxon>Dikarya</taxon>
        <taxon>Ascomycota</taxon>
        <taxon>Pezizomycotina</taxon>
        <taxon>Dothideomycetes</taxon>
        <taxon>Pleosporomycetidae</taxon>
        <taxon>Pleosporales</taxon>
        <taxon>Massarineae</taxon>
        <taxon>Didymosphaeriaceae</taxon>
        <taxon>Pseudopithomyces</taxon>
    </lineage>
</organism>
<dbReference type="InterPro" id="IPR013130">
    <property type="entry name" value="Fe3_Rdtase_TM_dom"/>
</dbReference>
<feature type="transmembrane region" description="Helical" evidence="9">
    <location>
        <begin position="178"/>
        <end position="195"/>
    </location>
</feature>
<keyword evidence="12" id="KW-1185">Reference proteome</keyword>
<feature type="transmembrane region" description="Helical" evidence="9">
    <location>
        <begin position="201"/>
        <end position="225"/>
    </location>
</feature>
<dbReference type="InterPro" id="IPR039261">
    <property type="entry name" value="FNR_nucleotide-bd"/>
</dbReference>
<evidence type="ECO:0000256" key="6">
    <source>
        <dbReference type="ARBA" id="ARBA00023136"/>
    </source>
</evidence>
<accession>A0AAN6RFB7</accession>
<evidence type="ECO:0000256" key="5">
    <source>
        <dbReference type="ARBA" id="ARBA00023065"/>
    </source>
</evidence>
<dbReference type="GO" id="GO:0015677">
    <property type="term" value="P:copper ion import"/>
    <property type="evidence" value="ECO:0007669"/>
    <property type="project" value="TreeGrafter"/>
</dbReference>
<evidence type="ECO:0000256" key="1">
    <source>
        <dbReference type="ARBA" id="ARBA00004141"/>
    </source>
</evidence>
<dbReference type="CDD" id="cd06186">
    <property type="entry name" value="NOX_Duox_like_FAD_NADP"/>
    <property type="match status" value="1"/>
</dbReference>
<keyword evidence="2" id="KW-0813">Transport</keyword>
<evidence type="ECO:0000256" key="8">
    <source>
        <dbReference type="SAM" id="MobiDB-lite"/>
    </source>
</evidence>
<dbReference type="GO" id="GO:0006826">
    <property type="term" value="P:iron ion transport"/>
    <property type="evidence" value="ECO:0007669"/>
    <property type="project" value="TreeGrafter"/>
</dbReference>
<dbReference type="GO" id="GO:0005886">
    <property type="term" value="C:plasma membrane"/>
    <property type="evidence" value="ECO:0007669"/>
    <property type="project" value="TreeGrafter"/>
</dbReference>
<name>A0AAN6RFB7_9PLEO</name>
<keyword evidence="3 9" id="KW-0812">Transmembrane</keyword>
<protein>
    <recommendedName>
        <fullName evidence="10">FAD-binding FR-type domain-containing protein</fullName>
    </recommendedName>
</protein>
<dbReference type="InterPro" id="IPR013112">
    <property type="entry name" value="FAD-bd_8"/>
</dbReference>
<keyword evidence="5" id="KW-0406">Ion transport</keyword>
<dbReference type="Pfam" id="PF08022">
    <property type="entry name" value="FAD_binding_8"/>
    <property type="match status" value="1"/>
</dbReference>
<gene>
    <name evidence="11" type="ORF">GRF29_112g660967</name>
</gene>
<dbReference type="PANTHER" id="PTHR32361">
    <property type="entry name" value="FERRIC/CUPRIC REDUCTASE TRANSMEMBRANE COMPONENT"/>
    <property type="match status" value="1"/>
</dbReference>
<proteinExistence type="predicted"/>
<sequence length="589" mass="66176">MAELWASWFREALYKSISPVHVLEQPVHKLGSDEVVPDDPGQDPRFRKLAESVLFGREVVATYNLVVFGVLLIFTAWYWGERLVLRRATRACKKTKNEGSADRAWSPSSSTIEDDLNGLDNRSKVVSDHDEATPLLPSTSSPRNPHKFWKLYYLLKECLQYQPRAIPVVNRNLPPNSTSLLVLSYLLLNAVYNFYGMTYELMYVFSFADRCGLVFAANLPLLYLLAAKNQPLKFLTGYSYESLNILHRRVGELMCFEAFLHFTGSFRQRMYELFLALHIFFQIAGLAFLWFHYHTSRPYAGVSIAIFVLDRLIFRLWLKSTTHPATLTVLDDDETVLVSANWDIVKKRSPLACQSIQCGWEPNDHVFLSIPALSRKHTFQAHPFTIFSAAPTVGTDSQDAHAWLSILIRAQGKEESPSFTRHLLAYARSHSRVNIRLDGPYGSSHALNMTRSSDTTVIVAGGSGIAVAYPLLHTLLDPVSRDVESGAMKRVGRKVRLLWITHEAAHRSWIPVDKWEELLSWGLEAYTPPPTSVAGRPDVPSFLRGAIGGGRTGVVVSGPDGLVRDVRNTCAKLIGGGADVRVQVEKFGW</sequence>
<dbReference type="Pfam" id="PF01794">
    <property type="entry name" value="Ferric_reduct"/>
    <property type="match status" value="1"/>
</dbReference>
<reference evidence="11 12" key="1">
    <citation type="submission" date="2021-02" db="EMBL/GenBank/DDBJ databases">
        <title>Genome assembly of Pseudopithomyces chartarum.</title>
        <authorList>
            <person name="Jauregui R."/>
            <person name="Singh J."/>
            <person name="Voisey C."/>
        </authorList>
    </citation>
    <scope>NUCLEOTIDE SEQUENCE [LARGE SCALE GENOMIC DNA]</scope>
    <source>
        <strain evidence="11 12">AGR01</strain>
    </source>
</reference>
<dbReference type="GO" id="GO:0006879">
    <property type="term" value="P:intracellular iron ion homeostasis"/>
    <property type="evidence" value="ECO:0007669"/>
    <property type="project" value="TreeGrafter"/>
</dbReference>
<dbReference type="PROSITE" id="PS51384">
    <property type="entry name" value="FAD_FR"/>
    <property type="match status" value="1"/>
</dbReference>
<evidence type="ECO:0000313" key="11">
    <source>
        <dbReference type="EMBL" id="KAK3203240.1"/>
    </source>
</evidence>
<dbReference type="InterPro" id="IPR017927">
    <property type="entry name" value="FAD-bd_FR_type"/>
</dbReference>
<dbReference type="PANTHER" id="PTHR32361:SF9">
    <property type="entry name" value="FERRIC REDUCTASE TRANSMEMBRANE COMPONENT 3-RELATED"/>
    <property type="match status" value="1"/>
</dbReference>
<dbReference type="SUPFAM" id="SSF52343">
    <property type="entry name" value="Ferredoxin reductase-like, C-terminal NADP-linked domain"/>
    <property type="match status" value="1"/>
</dbReference>
<dbReference type="Proteomes" id="UP001280581">
    <property type="component" value="Unassembled WGS sequence"/>
</dbReference>
<dbReference type="GO" id="GO:0000293">
    <property type="term" value="F:ferric-chelate reductase activity"/>
    <property type="evidence" value="ECO:0007669"/>
    <property type="project" value="TreeGrafter"/>
</dbReference>
<dbReference type="InterPro" id="IPR051410">
    <property type="entry name" value="Ferric/Cupric_Reductase"/>
</dbReference>
<evidence type="ECO:0000256" key="4">
    <source>
        <dbReference type="ARBA" id="ARBA00022989"/>
    </source>
</evidence>
<dbReference type="Gene3D" id="3.40.50.80">
    <property type="entry name" value="Nucleotide-binding domain of ferredoxin-NADP reductase (FNR) module"/>
    <property type="match status" value="1"/>
</dbReference>
<feature type="region of interest" description="Disordered" evidence="8">
    <location>
        <begin position="96"/>
        <end position="116"/>
    </location>
</feature>
<evidence type="ECO:0000256" key="9">
    <source>
        <dbReference type="SAM" id="Phobius"/>
    </source>
</evidence>
<keyword evidence="4 9" id="KW-1133">Transmembrane helix</keyword>
<evidence type="ECO:0000256" key="7">
    <source>
        <dbReference type="ARBA" id="ARBA00023180"/>
    </source>
</evidence>
<keyword evidence="7" id="KW-0325">Glycoprotein</keyword>
<evidence type="ECO:0000256" key="3">
    <source>
        <dbReference type="ARBA" id="ARBA00022692"/>
    </source>
</evidence>
<dbReference type="AlphaFoldDB" id="A0AAN6RFB7"/>
<feature type="transmembrane region" description="Helical" evidence="9">
    <location>
        <begin position="61"/>
        <end position="80"/>
    </location>
</feature>